<dbReference type="PROSITE" id="PS50958">
    <property type="entry name" value="SMB_2"/>
    <property type="match status" value="1"/>
</dbReference>
<protein>
    <recommendedName>
        <fullName evidence="5">SMB domain-containing protein</fullName>
    </recommendedName>
</protein>
<evidence type="ECO:0000313" key="6">
    <source>
        <dbReference type="EMBL" id="KAL1501259.1"/>
    </source>
</evidence>
<evidence type="ECO:0000256" key="4">
    <source>
        <dbReference type="SAM" id="Phobius"/>
    </source>
</evidence>
<gene>
    <name evidence="6" type="ORF">ABEB36_006614</name>
</gene>
<sequence length="360" mass="40310">MTRRETSPKNTLAPLTTSTKESKRPVSVFGSFRYNLAVVAGAVHVKVRHSSTTCPRNSNRRTLIVNCFQFFFQYCLNMAFFLKQLLIVSLFCGIFVGFVRAGSCREAKLCCTGRDSSCVVQKAPINAIIEDLNDKPCYCDHACLKLGDCCTDFKEACGVVDCQVTPWGSWTPCDADCGPGTMSRSRSIRMQPQNGGRHCPSLEQRRGCQVSTCHHHPDPAIKEIAMVLPGSLSQSRIANTTSDIRKNLRVRDPTEYPQYDPKKTYCVEFEVLKASKACRKENSFKTLKEGEKVCVRCESEALHENLGWRCQGHGVEGRVTRWSALSAPHCHGKWVRTGAEPDRTCDDRTCKDLNTTFIFV</sequence>
<dbReference type="InterPro" id="IPR044004">
    <property type="entry name" value="TSP1_spondin_dom"/>
</dbReference>
<dbReference type="Pfam" id="PF19028">
    <property type="entry name" value="TSP1_spondin"/>
    <property type="match status" value="1"/>
</dbReference>
<accession>A0ABD1ER59</accession>
<dbReference type="SUPFAM" id="SSF82895">
    <property type="entry name" value="TSP-1 type 1 repeat"/>
    <property type="match status" value="1"/>
</dbReference>
<evidence type="ECO:0000256" key="3">
    <source>
        <dbReference type="ARBA" id="ARBA00023180"/>
    </source>
</evidence>
<dbReference type="InterPro" id="IPR036383">
    <property type="entry name" value="TSP1_rpt_sf"/>
</dbReference>
<organism evidence="6 7">
    <name type="scientific">Hypothenemus hampei</name>
    <name type="common">Coffee berry borer</name>
    <dbReference type="NCBI Taxonomy" id="57062"/>
    <lineage>
        <taxon>Eukaryota</taxon>
        <taxon>Metazoa</taxon>
        <taxon>Ecdysozoa</taxon>
        <taxon>Arthropoda</taxon>
        <taxon>Hexapoda</taxon>
        <taxon>Insecta</taxon>
        <taxon>Pterygota</taxon>
        <taxon>Neoptera</taxon>
        <taxon>Endopterygota</taxon>
        <taxon>Coleoptera</taxon>
        <taxon>Polyphaga</taxon>
        <taxon>Cucujiformia</taxon>
        <taxon>Curculionidae</taxon>
        <taxon>Scolytinae</taxon>
        <taxon>Hypothenemus</taxon>
    </lineage>
</organism>
<feature type="transmembrane region" description="Helical" evidence="4">
    <location>
        <begin position="80"/>
        <end position="101"/>
    </location>
</feature>
<dbReference type="PANTHER" id="PTHR20920:SF5">
    <property type="entry name" value="SMB DOMAIN-CONTAINING PROTEIN"/>
    <property type="match status" value="1"/>
</dbReference>
<dbReference type="InterPro" id="IPR056801">
    <property type="entry name" value="SBSPON_C"/>
</dbReference>
<proteinExistence type="predicted"/>
<dbReference type="SUPFAM" id="SSF90188">
    <property type="entry name" value="Somatomedin B domain"/>
    <property type="match status" value="1"/>
</dbReference>
<evidence type="ECO:0000256" key="1">
    <source>
        <dbReference type="ARBA" id="ARBA00022729"/>
    </source>
</evidence>
<dbReference type="Proteomes" id="UP001566132">
    <property type="component" value="Unassembled WGS sequence"/>
</dbReference>
<dbReference type="EMBL" id="JBDJPC010000005">
    <property type="protein sequence ID" value="KAL1501259.1"/>
    <property type="molecule type" value="Genomic_DNA"/>
</dbReference>
<evidence type="ECO:0000259" key="5">
    <source>
        <dbReference type="PROSITE" id="PS50958"/>
    </source>
</evidence>
<dbReference type="InterPro" id="IPR000884">
    <property type="entry name" value="TSP1_rpt"/>
</dbReference>
<evidence type="ECO:0000313" key="7">
    <source>
        <dbReference type="Proteomes" id="UP001566132"/>
    </source>
</evidence>
<keyword evidence="1" id="KW-0732">Signal</keyword>
<feature type="domain" description="SMB" evidence="5">
    <location>
        <begin position="106"/>
        <end position="161"/>
    </location>
</feature>
<dbReference type="FunFam" id="2.20.100.10:FF:000134">
    <property type="entry name" value="Uncharacterized protein"/>
    <property type="match status" value="1"/>
</dbReference>
<name>A0ABD1ER59_HYPHA</name>
<dbReference type="AlphaFoldDB" id="A0ABD1ER59"/>
<dbReference type="Gene3D" id="4.10.410.20">
    <property type="match status" value="1"/>
</dbReference>
<dbReference type="Gene3D" id="2.20.100.10">
    <property type="entry name" value="Thrombospondin type-1 (TSP1) repeat"/>
    <property type="match status" value="1"/>
</dbReference>
<keyword evidence="2" id="KW-1015">Disulfide bond</keyword>
<dbReference type="SMART" id="SM00209">
    <property type="entry name" value="TSP1"/>
    <property type="match status" value="1"/>
</dbReference>
<dbReference type="InterPro" id="IPR001212">
    <property type="entry name" value="Somatomedin_B_dom"/>
</dbReference>
<dbReference type="Pfam" id="PF01033">
    <property type="entry name" value="Somatomedin_B"/>
    <property type="match status" value="1"/>
</dbReference>
<comment type="caution">
    <text evidence="6">The sequence shown here is derived from an EMBL/GenBank/DDBJ whole genome shotgun (WGS) entry which is preliminary data.</text>
</comment>
<dbReference type="PROSITE" id="PS50092">
    <property type="entry name" value="TSP1"/>
    <property type="match status" value="1"/>
</dbReference>
<keyword evidence="4" id="KW-0472">Membrane</keyword>
<keyword evidence="7" id="KW-1185">Reference proteome</keyword>
<evidence type="ECO:0000256" key="2">
    <source>
        <dbReference type="ARBA" id="ARBA00023157"/>
    </source>
</evidence>
<dbReference type="PANTHER" id="PTHR20920">
    <property type="entry name" value="RPE-SPONDIN"/>
    <property type="match status" value="1"/>
</dbReference>
<dbReference type="PROSITE" id="PS00524">
    <property type="entry name" value="SMB_1"/>
    <property type="match status" value="1"/>
</dbReference>
<keyword evidence="3" id="KW-0325">Glycoprotein</keyword>
<reference evidence="6 7" key="1">
    <citation type="submission" date="2024-05" db="EMBL/GenBank/DDBJ databases">
        <title>Genetic variation in Jamaican populations of the coffee berry borer (Hypothenemus hampei).</title>
        <authorList>
            <person name="Errbii M."/>
            <person name="Myrie A."/>
        </authorList>
    </citation>
    <scope>NUCLEOTIDE SEQUENCE [LARGE SCALE GENOMIC DNA]</scope>
    <source>
        <strain evidence="6">JA-Hopewell-2020-01-JO</strain>
        <tissue evidence="6">Whole body</tissue>
    </source>
</reference>
<keyword evidence="4" id="KW-1133">Transmembrane helix</keyword>
<dbReference type="Pfam" id="PF25031">
    <property type="entry name" value="SBSPON_C"/>
    <property type="match status" value="1"/>
</dbReference>
<dbReference type="InterPro" id="IPR036024">
    <property type="entry name" value="Somatomedin_B-like_dom_sf"/>
</dbReference>
<keyword evidence="4" id="KW-0812">Transmembrane</keyword>
<dbReference type="InterPro" id="IPR039942">
    <property type="entry name" value="SBSPO"/>
</dbReference>